<dbReference type="GO" id="GO:0005524">
    <property type="term" value="F:ATP binding"/>
    <property type="evidence" value="ECO:0007669"/>
    <property type="project" value="UniProtKB-KW"/>
</dbReference>
<keyword evidence="3" id="KW-0547">Nucleotide-binding</keyword>
<keyword evidence="4 6" id="KW-0067">ATP-binding</keyword>
<dbReference type="RefSeq" id="WP_275824181.1">
    <property type="nucleotide sequence ID" value="NZ_JARHUD010000013.1"/>
</dbReference>
<evidence type="ECO:0000259" key="5">
    <source>
        <dbReference type="PROSITE" id="PS50893"/>
    </source>
</evidence>
<dbReference type="Pfam" id="PF00005">
    <property type="entry name" value="ABC_tran"/>
    <property type="match status" value="1"/>
</dbReference>
<feature type="domain" description="ABC transporter" evidence="5">
    <location>
        <begin position="11"/>
        <end position="240"/>
    </location>
</feature>
<dbReference type="Gene3D" id="3.40.50.300">
    <property type="entry name" value="P-loop containing nucleotide triphosphate hydrolases"/>
    <property type="match status" value="1"/>
</dbReference>
<proteinExistence type="inferred from homology"/>
<dbReference type="SUPFAM" id="SSF52540">
    <property type="entry name" value="P-loop containing nucleoside triphosphate hydrolases"/>
    <property type="match status" value="1"/>
</dbReference>
<evidence type="ECO:0000256" key="2">
    <source>
        <dbReference type="ARBA" id="ARBA00022448"/>
    </source>
</evidence>
<keyword evidence="2" id="KW-0813">Transport</keyword>
<evidence type="ECO:0000313" key="6">
    <source>
        <dbReference type="EMBL" id="MDF2097388.1"/>
    </source>
</evidence>
<evidence type="ECO:0000256" key="3">
    <source>
        <dbReference type="ARBA" id="ARBA00022741"/>
    </source>
</evidence>
<dbReference type="SMART" id="SM00382">
    <property type="entry name" value="AAA"/>
    <property type="match status" value="1"/>
</dbReference>
<name>A0ABT5YR40_9PROT</name>
<organism evidence="6 7">
    <name type="scientific">Aquibaculum arenosum</name>
    <dbReference type="NCBI Taxonomy" id="3032591"/>
    <lineage>
        <taxon>Bacteria</taxon>
        <taxon>Pseudomonadati</taxon>
        <taxon>Pseudomonadota</taxon>
        <taxon>Alphaproteobacteria</taxon>
        <taxon>Rhodospirillales</taxon>
        <taxon>Rhodovibrionaceae</taxon>
        <taxon>Aquibaculum</taxon>
    </lineage>
</organism>
<dbReference type="CDD" id="cd03293">
    <property type="entry name" value="ABC_NrtD_SsuB_transporters"/>
    <property type="match status" value="1"/>
</dbReference>
<gene>
    <name evidence="6" type="ORF">P2G67_15535</name>
</gene>
<dbReference type="PROSITE" id="PS00211">
    <property type="entry name" value="ABC_TRANSPORTER_1"/>
    <property type="match status" value="1"/>
</dbReference>
<dbReference type="EMBL" id="JARHUD010000013">
    <property type="protein sequence ID" value="MDF2097388.1"/>
    <property type="molecule type" value="Genomic_DNA"/>
</dbReference>
<dbReference type="PANTHER" id="PTHR42788">
    <property type="entry name" value="TAURINE IMPORT ATP-BINDING PROTEIN-RELATED"/>
    <property type="match status" value="1"/>
</dbReference>
<dbReference type="PANTHER" id="PTHR42788:SF13">
    <property type="entry name" value="ALIPHATIC SULFONATES IMPORT ATP-BINDING PROTEIN SSUB"/>
    <property type="match status" value="1"/>
</dbReference>
<accession>A0ABT5YR40</accession>
<keyword evidence="7" id="KW-1185">Reference proteome</keyword>
<dbReference type="Proteomes" id="UP001215503">
    <property type="component" value="Unassembled WGS sequence"/>
</dbReference>
<dbReference type="InterPro" id="IPR003439">
    <property type="entry name" value="ABC_transporter-like_ATP-bd"/>
</dbReference>
<dbReference type="InterPro" id="IPR003593">
    <property type="entry name" value="AAA+_ATPase"/>
</dbReference>
<evidence type="ECO:0000313" key="7">
    <source>
        <dbReference type="Proteomes" id="UP001215503"/>
    </source>
</evidence>
<reference evidence="6 7" key="1">
    <citation type="submission" date="2023-03" db="EMBL/GenBank/DDBJ databases">
        <title>Fodinicurvata sp. CAU 1616 isolated from sea sendiment.</title>
        <authorList>
            <person name="Kim W."/>
        </authorList>
    </citation>
    <scope>NUCLEOTIDE SEQUENCE [LARGE SCALE GENOMIC DNA]</scope>
    <source>
        <strain evidence="6 7">CAU 1616</strain>
    </source>
</reference>
<evidence type="ECO:0000256" key="1">
    <source>
        <dbReference type="ARBA" id="ARBA00005417"/>
    </source>
</evidence>
<comment type="caution">
    <text evidence="6">The sequence shown here is derived from an EMBL/GenBank/DDBJ whole genome shotgun (WGS) entry which is preliminary data.</text>
</comment>
<sequence length="274" mass="30508">MAARDSQFPKLDVREATKVYHTRSGDLLAIDRCSLAVEEGEIVSIVGPSGSGKTTLLWSMSGLHHLTSGEIALDGQRVDGPHPDISMVFQDANLLPWRTIVANIRFPFEIKGAKPDTAWIDQLMHRVGLEGFGQRMPRELSGGMQQRVALVRALSFKPSVLLMDEPFGALDAFTREEMNHLIEEIYLDTRTTIVLVTHSIDEAIFLSDRIVVMSARPGRIANIHRVPFERPRSLEIMGTKEVFDLTHTIKSEIVGDQISKARNRKNAANLSKAS</sequence>
<evidence type="ECO:0000256" key="4">
    <source>
        <dbReference type="ARBA" id="ARBA00022840"/>
    </source>
</evidence>
<protein>
    <submittedName>
        <fullName evidence="6">ABC transporter ATP-binding protein</fullName>
    </submittedName>
</protein>
<dbReference type="InterPro" id="IPR027417">
    <property type="entry name" value="P-loop_NTPase"/>
</dbReference>
<dbReference type="InterPro" id="IPR050166">
    <property type="entry name" value="ABC_transporter_ATP-bind"/>
</dbReference>
<dbReference type="PROSITE" id="PS50893">
    <property type="entry name" value="ABC_TRANSPORTER_2"/>
    <property type="match status" value="1"/>
</dbReference>
<comment type="similarity">
    <text evidence="1">Belongs to the ABC transporter superfamily.</text>
</comment>
<dbReference type="InterPro" id="IPR017871">
    <property type="entry name" value="ABC_transporter-like_CS"/>
</dbReference>